<evidence type="ECO:0000313" key="2">
    <source>
        <dbReference type="Proteomes" id="UP000265520"/>
    </source>
</evidence>
<reference evidence="1 2" key="1">
    <citation type="journal article" date="2018" name="Front. Plant Sci.">
        <title>Red Clover (Trifolium pratense) and Zigzag Clover (T. medium) - A Picture of Genomic Similarities and Differences.</title>
        <authorList>
            <person name="Dluhosova J."/>
            <person name="Istvanek J."/>
            <person name="Nedelnik J."/>
            <person name="Repkova J."/>
        </authorList>
    </citation>
    <scope>NUCLEOTIDE SEQUENCE [LARGE SCALE GENOMIC DNA]</scope>
    <source>
        <strain evidence="2">cv. 10/8</strain>
        <tissue evidence="1">Leaf</tissue>
    </source>
</reference>
<dbReference type="Proteomes" id="UP000265520">
    <property type="component" value="Unassembled WGS sequence"/>
</dbReference>
<organism evidence="1 2">
    <name type="scientific">Trifolium medium</name>
    <dbReference type="NCBI Taxonomy" id="97028"/>
    <lineage>
        <taxon>Eukaryota</taxon>
        <taxon>Viridiplantae</taxon>
        <taxon>Streptophyta</taxon>
        <taxon>Embryophyta</taxon>
        <taxon>Tracheophyta</taxon>
        <taxon>Spermatophyta</taxon>
        <taxon>Magnoliopsida</taxon>
        <taxon>eudicotyledons</taxon>
        <taxon>Gunneridae</taxon>
        <taxon>Pentapetalae</taxon>
        <taxon>rosids</taxon>
        <taxon>fabids</taxon>
        <taxon>Fabales</taxon>
        <taxon>Fabaceae</taxon>
        <taxon>Papilionoideae</taxon>
        <taxon>50 kb inversion clade</taxon>
        <taxon>NPAAA clade</taxon>
        <taxon>Hologalegina</taxon>
        <taxon>IRL clade</taxon>
        <taxon>Trifolieae</taxon>
        <taxon>Trifolium</taxon>
    </lineage>
</organism>
<proteinExistence type="predicted"/>
<keyword evidence="2" id="KW-1185">Reference proteome</keyword>
<dbReference type="EMBL" id="LXQA010546251">
    <property type="protein sequence ID" value="MCI58438.1"/>
    <property type="molecule type" value="Genomic_DNA"/>
</dbReference>
<sequence length="47" mass="5402">MVVLAFGDHSFAAHGFSFCIKEDVKIGTDLMKEWQEKKLSLFLYALH</sequence>
<feature type="non-terminal residue" evidence="1">
    <location>
        <position position="47"/>
    </location>
</feature>
<accession>A0A392TBM7</accession>
<evidence type="ECO:0000313" key="1">
    <source>
        <dbReference type="EMBL" id="MCI58438.1"/>
    </source>
</evidence>
<name>A0A392TBM7_9FABA</name>
<comment type="caution">
    <text evidence="1">The sequence shown here is derived from an EMBL/GenBank/DDBJ whole genome shotgun (WGS) entry which is preliminary data.</text>
</comment>
<protein>
    <submittedName>
        <fullName evidence="1">Uncharacterized protein</fullName>
    </submittedName>
</protein>
<dbReference type="AlphaFoldDB" id="A0A392TBM7"/>